<dbReference type="Pfam" id="PF07841">
    <property type="entry name" value="DM4_12"/>
    <property type="match status" value="1"/>
</dbReference>
<dbReference type="Proteomes" id="UP001168990">
    <property type="component" value="Unassembled WGS sequence"/>
</dbReference>
<dbReference type="InterPro" id="IPR006631">
    <property type="entry name" value="DM4_12"/>
</dbReference>
<dbReference type="AlphaFoldDB" id="A0AA39FM10"/>
<name>A0AA39FM10_9HYME</name>
<reference evidence="1" key="1">
    <citation type="journal article" date="2023" name="bioRxiv">
        <title>Scaffold-level genome assemblies of two parasitoid biocontrol wasps reveal the parthenogenesis mechanism and an associated novel virus.</title>
        <authorList>
            <person name="Inwood S."/>
            <person name="Skelly J."/>
            <person name="Guhlin J."/>
            <person name="Harrop T."/>
            <person name="Goldson S."/>
            <person name="Dearden P."/>
        </authorList>
    </citation>
    <scope>NUCLEOTIDE SEQUENCE</scope>
    <source>
        <strain evidence="1">Irish</strain>
        <tissue evidence="1">Whole body</tissue>
    </source>
</reference>
<organism evidence="1 2">
    <name type="scientific">Microctonus aethiopoides</name>
    <dbReference type="NCBI Taxonomy" id="144406"/>
    <lineage>
        <taxon>Eukaryota</taxon>
        <taxon>Metazoa</taxon>
        <taxon>Ecdysozoa</taxon>
        <taxon>Arthropoda</taxon>
        <taxon>Hexapoda</taxon>
        <taxon>Insecta</taxon>
        <taxon>Pterygota</taxon>
        <taxon>Neoptera</taxon>
        <taxon>Endopterygota</taxon>
        <taxon>Hymenoptera</taxon>
        <taxon>Apocrita</taxon>
        <taxon>Ichneumonoidea</taxon>
        <taxon>Braconidae</taxon>
        <taxon>Euphorinae</taxon>
        <taxon>Microctonus</taxon>
    </lineage>
</organism>
<sequence length="251" mass="28197">MASLTVVAPCCAQIKINIACVHDEYDNDDKEKNDDNGDDDDDDDDNVNKDVEYSFEMLRVTVQSLVLLLFNLSALLPLNQAILLFPKNTILQFTLGITVPIITNKEGSLASNLGFQLNYVLPWNLTQLQPQIVISTREKNNNINLQHIYTTIENLLEKFGWSNGRQCLLRSICEIAETPLGTTSRDVVEEIIHLLLTPTEDLPEAVNSSHRSTSKLYQEAEQLGRSGGDCLFTYPDCIESPLESFTDIELF</sequence>
<protein>
    <submittedName>
        <fullName evidence="1">Uncharacterized protein</fullName>
    </submittedName>
</protein>
<keyword evidence="2" id="KW-1185">Reference proteome</keyword>
<reference evidence="1" key="2">
    <citation type="submission" date="2023-03" db="EMBL/GenBank/DDBJ databases">
        <authorList>
            <person name="Inwood S.N."/>
            <person name="Skelly J.G."/>
            <person name="Guhlin J."/>
            <person name="Harrop T.W.R."/>
            <person name="Goldson S.G."/>
            <person name="Dearden P.K."/>
        </authorList>
    </citation>
    <scope>NUCLEOTIDE SEQUENCE</scope>
    <source>
        <strain evidence="1">Irish</strain>
        <tissue evidence="1">Whole body</tissue>
    </source>
</reference>
<dbReference type="PANTHER" id="PTHR21398:SF4">
    <property type="entry name" value="AGAP002980-PA"/>
    <property type="match status" value="1"/>
</dbReference>
<comment type="caution">
    <text evidence="1">The sequence shown here is derived from an EMBL/GenBank/DDBJ whole genome shotgun (WGS) entry which is preliminary data.</text>
</comment>
<dbReference type="PANTHER" id="PTHR21398">
    <property type="entry name" value="AGAP007094-PA"/>
    <property type="match status" value="1"/>
</dbReference>
<gene>
    <name evidence="1" type="ORF">PV328_005264</name>
</gene>
<evidence type="ECO:0000313" key="1">
    <source>
        <dbReference type="EMBL" id="KAK0171871.1"/>
    </source>
</evidence>
<proteinExistence type="predicted"/>
<dbReference type="SMART" id="SM00718">
    <property type="entry name" value="DM4_12"/>
    <property type="match status" value="1"/>
</dbReference>
<evidence type="ECO:0000313" key="2">
    <source>
        <dbReference type="Proteomes" id="UP001168990"/>
    </source>
</evidence>
<dbReference type="EMBL" id="JAQQBS010000002">
    <property type="protein sequence ID" value="KAK0171871.1"/>
    <property type="molecule type" value="Genomic_DNA"/>
</dbReference>
<accession>A0AA39FM10</accession>